<dbReference type="EMBL" id="BARW01032384">
    <property type="protein sequence ID" value="GAJ12651.1"/>
    <property type="molecule type" value="Genomic_DNA"/>
</dbReference>
<sequence length="69" mass="8312">MQETKIWPIGKALACFVNGFVFKPEAKYFNYHGMRMICTKIGKMKPFECRRFDIKEKWEVIFDKGEFRP</sequence>
<protein>
    <submittedName>
        <fullName evidence="1">Uncharacterized protein</fullName>
    </submittedName>
</protein>
<accession>X1VEM9</accession>
<proteinExistence type="predicted"/>
<reference evidence="1" key="1">
    <citation type="journal article" date="2014" name="Front. Microbiol.">
        <title>High frequency of phylogenetically diverse reductive dehalogenase-homologous genes in deep subseafloor sedimentary metagenomes.</title>
        <authorList>
            <person name="Kawai M."/>
            <person name="Futagami T."/>
            <person name="Toyoda A."/>
            <person name="Takaki Y."/>
            <person name="Nishi S."/>
            <person name="Hori S."/>
            <person name="Arai W."/>
            <person name="Tsubouchi T."/>
            <person name="Morono Y."/>
            <person name="Uchiyama I."/>
            <person name="Ito T."/>
            <person name="Fujiyama A."/>
            <person name="Inagaki F."/>
            <person name="Takami H."/>
        </authorList>
    </citation>
    <scope>NUCLEOTIDE SEQUENCE</scope>
    <source>
        <strain evidence="1">Expedition CK06-06</strain>
    </source>
</reference>
<organism evidence="1">
    <name type="scientific">marine sediment metagenome</name>
    <dbReference type="NCBI Taxonomy" id="412755"/>
    <lineage>
        <taxon>unclassified sequences</taxon>
        <taxon>metagenomes</taxon>
        <taxon>ecological metagenomes</taxon>
    </lineage>
</organism>
<dbReference type="AlphaFoldDB" id="X1VEM9"/>
<name>X1VEM9_9ZZZZ</name>
<evidence type="ECO:0000313" key="1">
    <source>
        <dbReference type="EMBL" id="GAJ12651.1"/>
    </source>
</evidence>
<comment type="caution">
    <text evidence="1">The sequence shown here is derived from an EMBL/GenBank/DDBJ whole genome shotgun (WGS) entry which is preliminary data.</text>
</comment>
<feature type="non-terminal residue" evidence="1">
    <location>
        <position position="69"/>
    </location>
</feature>
<gene>
    <name evidence="1" type="ORF">S12H4_51269</name>
</gene>